<organism evidence="1 2">
    <name type="scientific">Elysia crispata</name>
    <name type="common">lettuce slug</name>
    <dbReference type="NCBI Taxonomy" id="231223"/>
    <lineage>
        <taxon>Eukaryota</taxon>
        <taxon>Metazoa</taxon>
        <taxon>Spiralia</taxon>
        <taxon>Lophotrochozoa</taxon>
        <taxon>Mollusca</taxon>
        <taxon>Gastropoda</taxon>
        <taxon>Heterobranchia</taxon>
        <taxon>Euthyneura</taxon>
        <taxon>Panpulmonata</taxon>
        <taxon>Sacoglossa</taxon>
        <taxon>Placobranchoidea</taxon>
        <taxon>Plakobranchidae</taxon>
        <taxon>Elysia</taxon>
    </lineage>
</organism>
<accession>A0AAE0ZVE6</accession>
<gene>
    <name evidence="1" type="ORF">RRG08_039858</name>
</gene>
<sequence>MTFARARRANFDYWPITIRLDELAINQSTSIALPVFSIGSSRNLDEDSPWEDDCFTASNTERLTTTMLITGFHLMRVFTPGQSLAIPHSSKAGGLGTSGRHSIIRTPNVSLLYHHHTCYVLTFPLMRQLVRTD</sequence>
<comment type="caution">
    <text evidence="1">The sequence shown here is derived from an EMBL/GenBank/DDBJ whole genome shotgun (WGS) entry which is preliminary data.</text>
</comment>
<evidence type="ECO:0000313" key="1">
    <source>
        <dbReference type="EMBL" id="KAK3776269.1"/>
    </source>
</evidence>
<protein>
    <submittedName>
        <fullName evidence="1">Uncharacterized protein</fullName>
    </submittedName>
</protein>
<evidence type="ECO:0000313" key="2">
    <source>
        <dbReference type="Proteomes" id="UP001283361"/>
    </source>
</evidence>
<proteinExistence type="predicted"/>
<reference evidence="1" key="1">
    <citation type="journal article" date="2023" name="G3 (Bethesda)">
        <title>A reference genome for the long-term kleptoplast-retaining sea slug Elysia crispata morphotype clarki.</title>
        <authorList>
            <person name="Eastman K.E."/>
            <person name="Pendleton A.L."/>
            <person name="Shaikh M.A."/>
            <person name="Suttiyut T."/>
            <person name="Ogas R."/>
            <person name="Tomko P."/>
            <person name="Gavelis G."/>
            <person name="Widhalm J.R."/>
            <person name="Wisecaver J.H."/>
        </authorList>
    </citation>
    <scope>NUCLEOTIDE SEQUENCE</scope>
    <source>
        <strain evidence="1">ECLA1</strain>
    </source>
</reference>
<dbReference type="EMBL" id="JAWDGP010003233">
    <property type="protein sequence ID" value="KAK3776269.1"/>
    <property type="molecule type" value="Genomic_DNA"/>
</dbReference>
<dbReference type="AlphaFoldDB" id="A0AAE0ZVE6"/>
<name>A0AAE0ZVE6_9GAST</name>
<keyword evidence="2" id="KW-1185">Reference proteome</keyword>
<dbReference type="Proteomes" id="UP001283361">
    <property type="component" value="Unassembled WGS sequence"/>
</dbReference>